<evidence type="ECO:0000313" key="3">
    <source>
        <dbReference type="Proteomes" id="UP000265520"/>
    </source>
</evidence>
<evidence type="ECO:0000256" key="1">
    <source>
        <dbReference type="SAM" id="MobiDB-lite"/>
    </source>
</evidence>
<dbReference type="AlphaFoldDB" id="A0A392RN60"/>
<comment type="caution">
    <text evidence="2">The sequence shown here is derived from an EMBL/GenBank/DDBJ whole genome shotgun (WGS) entry which is preliminary data.</text>
</comment>
<evidence type="ECO:0000313" key="2">
    <source>
        <dbReference type="EMBL" id="MCI38043.1"/>
    </source>
</evidence>
<dbReference type="Proteomes" id="UP000265520">
    <property type="component" value="Unassembled WGS sequence"/>
</dbReference>
<feature type="non-terminal residue" evidence="2">
    <location>
        <position position="1"/>
    </location>
</feature>
<reference evidence="2 3" key="1">
    <citation type="journal article" date="2018" name="Front. Plant Sci.">
        <title>Red Clover (Trifolium pratense) and Zigzag Clover (T. medium) - A Picture of Genomic Similarities and Differences.</title>
        <authorList>
            <person name="Dluhosova J."/>
            <person name="Istvanek J."/>
            <person name="Nedelnik J."/>
            <person name="Repkova J."/>
        </authorList>
    </citation>
    <scope>NUCLEOTIDE SEQUENCE [LARGE SCALE GENOMIC DNA]</scope>
    <source>
        <strain evidence="3">cv. 10/8</strain>
        <tissue evidence="2">Leaf</tissue>
    </source>
</reference>
<sequence>YAISKVLLPIEMFGSVDVSPRPPHHSPPPPPLRSGQPPRLSPQIALVVTALSFLF</sequence>
<keyword evidence="3" id="KW-1185">Reference proteome</keyword>
<feature type="region of interest" description="Disordered" evidence="1">
    <location>
        <begin position="16"/>
        <end position="39"/>
    </location>
</feature>
<dbReference type="EMBL" id="LXQA010251283">
    <property type="protein sequence ID" value="MCI38043.1"/>
    <property type="molecule type" value="Genomic_DNA"/>
</dbReference>
<organism evidence="2 3">
    <name type="scientific">Trifolium medium</name>
    <dbReference type="NCBI Taxonomy" id="97028"/>
    <lineage>
        <taxon>Eukaryota</taxon>
        <taxon>Viridiplantae</taxon>
        <taxon>Streptophyta</taxon>
        <taxon>Embryophyta</taxon>
        <taxon>Tracheophyta</taxon>
        <taxon>Spermatophyta</taxon>
        <taxon>Magnoliopsida</taxon>
        <taxon>eudicotyledons</taxon>
        <taxon>Gunneridae</taxon>
        <taxon>Pentapetalae</taxon>
        <taxon>rosids</taxon>
        <taxon>fabids</taxon>
        <taxon>Fabales</taxon>
        <taxon>Fabaceae</taxon>
        <taxon>Papilionoideae</taxon>
        <taxon>50 kb inversion clade</taxon>
        <taxon>NPAAA clade</taxon>
        <taxon>Hologalegina</taxon>
        <taxon>IRL clade</taxon>
        <taxon>Trifolieae</taxon>
        <taxon>Trifolium</taxon>
    </lineage>
</organism>
<protein>
    <submittedName>
        <fullName evidence="2">Uncharacterized protein</fullName>
    </submittedName>
</protein>
<proteinExistence type="predicted"/>
<accession>A0A392RN60</accession>
<name>A0A392RN60_9FABA</name>